<organism evidence="4 5">
    <name type="scientific">Streptomyces lavendulae subsp. lavendulae</name>
    <dbReference type="NCBI Taxonomy" id="58340"/>
    <lineage>
        <taxon>Bacteria</taxon>
        <taxon>Bacillati</taxon>
        <taxon>Actinomycetota</taxon>
        <taxon>Actinomycetes</taxon>
        <taxon>Kitasatosporales</taxon>
        <taxon>Streptomycetaceae</taxon>
        <taxon>Streptomyces</taxon>
    </lineage>
</organism>
<dbReference type="InterPro" id="IPR001647">
    <property type="entry name" value="HTH_TetR"/>
</dbReference>
<feature type="domain" description="HTH tetR-type" evidence="3">
    <location>
        <begin position="6"/>
        <end position="66"/>
    </location>
</feature>
<dbReference type="RefSeq" id="WP_030226765.1">
    <property type="nucleotide sequence ID" value="NZ_CP024985.1"/>
</dbReference>
<evidence type="ECO:0000256" key="1">
    <source>
        <dbReference type="ARBA" id="ARBA00023125"/>
    </source>
</evidence>
<dbReference type="PROSITE" id="PS50977">
    <property type="entry name" value="HTH_TETR_2"/>
    <property type="match status" value="1"/>
</dbReference>
<dbReference type="SUPFAM" id="SSF48498">
    <property type="entry name" value="Tetracyclin repressor-like, C-terminal domain"/>
    <property type="match status" value="1"/>
</dbReference>
<keyword evidence="5" id="KW-1185">Reference proteome</keyword>
<evidence type="ECO:0000259" key="3">
    <source>
        <dbReference type="PROSITE" id="PS50977"/>
    </source>
</evidence>
<dbReference type="InterPro" id="IPR036271">
    <property type="entry name" value="Tet_transcr_reg_TetR-rel_C_sf"/>
</dbReference>
<dbReference type="GO" id="GO:0003677">
    <property type="term" value="F:DNA binding"/>
    <property type="evidence" value="ECO:0007669"/>
    <property type="project" value="UniProtKB-UniRule"/>
</dbReference>
<dbReference type="GO" id="GO:0006355">
    <property type="term" value="P:regulation of DNA-templated transcription"/>
    <property type="evidence" value="ECO:0007669"/>
    <property type="project" value="UniProtKB-ARBA"/>
</dbReference>
<protein>
    <submittedName>
        <fullName evidence="4">HTH-type transcriptional regulator RutR</fullName>
    </submittedName>
</protein>
<dbReference type="InterPro" id="IPR050109">
    <property type="entry name" value="HTH-type_TetR-like_transc_reg"/>
</dbReference>
<dbReference type="OrthoDB" id="4726108at2"/>
<gene>
    <name evidence="4" type="primary">rutR</name>
    <name evidence="4" type="ORF">SLAV_01465</name>
</gene>
<evidence type="ECO:0000313" key="5">
    <source>
        <dbReference type="Proteomes" id="UP000231791"/>
    </source>
</evidence>
<sequence length="193" mass="20751">MARDSSATKARILAAAFDEFAEYGIAGARVDRIADAAGANKRMIYVYYGNKEGLFDQVLRQAVEQGAESVPFDAGNLPRYAGAIFDHLAADPRLVRLMMWKRLERPEATALEAEAYARKAASLAAAQRDGRVDPTHDPADLLILVLGLAQAWYTTTSGGGSTEEHRSGHRAAVVDAVARLVEARDRAPGNPAA</sequence>
<dbReference type="SUPFAM" id="SSF46689">
    <property type="entry name" value="Homeodomain-like"/>
    <property type="match status" value="1"/>
</dbReference>
<evidence type="ECO:0000256" key="2">
    <source>
        <dbReference type="PROSITE-ProRule" id="PRU00335"/>
    </source>
</evidence>
<dbReference type="GeneID" id="49381483"/>
<dbReference type="AlphaFoldDB" id="A0A2K8P644"/>
<dbReference type="Pfam" id="PF17926">
    <property type="entry name" value="TetR_C_21"/>
    <property type="match status" value="1"/>
</dbReference>
<dbReference type="InterPro" id="IPR041467">
    <property type="entry name" value="Sco4008_C"/>
</dbReference>
<feature type="DNA-binding region" description="H-T-H motif" evidence="2">
    <location>
        <begin position="29"/>
        <end position="48"/>
    </location>
</feature>
<name>A0A2K8P644_STRLA</name>
<evidence type="ECO:0000313" key="4">
    <source>
        <dbReference type="EMBL" id="ATZ22222.1"/>
    </source>
</evidence>
<dbReference type="PANTHER" id="PTHR30328:SF54">
    <property type="entry name" value="HTH-TYPE TRANSCRIPTIONAL REPRESSOR SCO4008"/>
    <property type="match status" value="1"/>
</dbReference>
<dbReference type="Pfam" id="PF00440">
    <property type="entry name" value="TetR_N"/>
    <property type="match status" value="1"/>
</dbReference>
<keyword evidence="1 2" id="KW-0238">DNA-binding</keyword>
<accession>A0A2K8P644</accession>
<dbReference type="InterPro" id="IPR009057">
    <property type="entry name" value="Homeodomain-like_sf"/>
</dbReference>
<dbReference type="EMBL" id="CP024985">
    <property type="protein sequence ID" value="ATZ22222.1"/>
    <property type="molecule type" value="Genomic_DNA"/>
</dbReference>
<dbReference type="KEGG" id="slx:SLAV_01465"/>
<dbReference type="Gene3D" id="1.10.357.10">
    <property type="entry name" value="Tetracycline Repressor, domain 2"/>
    <property type="match status" value="1"/>
</dbReference>
<proteinExistence type="predicted"/>
<dbReference type="Proteomes" id="UP000231791">
    <property type="component" value="Chromosome"/>
</dbReference>
<reference evidence="4 5" key="1">
    <citation type="submission" date="2017-11" db="EMBL/GenBank/DDBJ databases">
        <title>Complete genome sequence of Streptomyces lavendulae subsp. lavendulae CCM 3239 (formerly 'Streptomyces aureofaciens CCM 3239'), the producer of the angucycline-type antibiotic auricin.</title>
        <authorList>
            <person name="Busche T."/>
            <person name="Novakova R."/>
            <person name="Al'Dilaimi A."/>
            <person name="Homerova D."/>
            <person name="Feckova L."/>
            <person name="Rezuchova B."/>
            <person name="Mingyar E."/>
            <person name="Csolleiova D."/>
            <person name="Bekeova C."/>
            <person name="Winkler A."/>
            <person name="Sevcikova B."/>
            <person name="Kalinowski J."/>
            <person name="Kormanec J."/>
            <person name="Ruckert C."/>
        </authorList>
    </citation>
    <scope>NUCLEOTIDE SEQUENCE [LARGE SCALE GENOMIC DNA]</scope>
    <source>
        <strain evidence="4 5">CCM 3239</strain>
    </source>
</reference>
<dbReference type="PANTHER" id="PTHR30328">
    <property type="entry name" value="TRANSCRIPTIONAL REPRESSOR"/>
    <property type="match status" value="1"/>
</dbReference>
<dbReference type="PRINTS" id="PR00455">
    <property type="entry name" value="HTHTETR"/>
</dbReference>